<dbReference type="AlphaFoldDB" id="A0AAU9N7E8"/>
<keyword evidence="3" id="KW-1185">Reference proteome</keyword>
<reference evidence="2 3" key="1">
    <citation type="submission" date="2022-01" db="EMBL/GenBank/DDBJ databases">
        <authorList>
            <person name="Xiong W."/>
            <person name="Schranz E."/>
        </authorList>
    </citation>
    <scope>NUCLEOTIDE SEQUENCE [LARGE SCALE GENOMIC DNA]</scope>
</reference>
<name>A0AAU9N7E8_9ASTR</name>
<evidence type="ECO:0000313" key="2">
    <source>
        <dbReference type="EMBL" id="CAH1433751.1"/>
    </source>
</evidence>
<gene>
    <name evidence="2" type="ORF">LVIROSA_LOCUS20323</name>
</gene>
<feature type="region of interest" description="Disordered" evidence="1">
    <location>
        <begin position="75"/>
        <end position="95"/>
    </location>
</feature>
<evidence type="ECO:0000313" key="3">
    <source>
        <dbReference type="Proteomes" id="UP001157418"/>
    </source>
</evidence>
<evidence type="ECO:0000256" key="1">
    <source>
        <dbReference type="SAM" id="MobiDB-lite"/>
    </source>
</evidence>
<organism evidence="2 3">
    <name type="scientific">Lactuca virosa</name>
    <dbReference type="NCBI Taxonomy" id="75947"/>
    <lineage>
        <taxon>Eukaryota</taxon>
        <taxon>Viridiplantae</taxon>
        <taxon>Streptophyta</taxon>
        <taxon>Embryophyta</taxon>
        <taxon>Tracheophyta</taxon>
        <taxon>Spermatophyta</taxon>
        <taxon>Magnoliopsida</taxon>
        <taxon>eudicotyledons</taxon>
        <taxon>Gunneridae</taxon>
        <taxon>Pentapetalae</taxon>
        <taxon>asterids</taxon>
        <taxon>campanulids</taxon>
        <taxon>Asterales</taxon>
        <taxon>Asteraceae</taxon>
        <taxon>Cichorioideae</taxon>
        <taxon>Cichorieae</taxon>
        <taxon>Lactucinae</taxon>
        <taxon>Lactuca</taxon>
    </lineage>
</organism>
<dbReference type="EMBL" id="CAKMRJ010003334">
    <property type="protein sequence ID" value="CAH1433751.1"/>
    <property type="molecule type" value="Genomic_DNA"/>
</dbReference>
<sequence length="124" mass="14634">MDAIEKLMCIWLHYLEQVKGPEKVYVRENDSDDDLIDFSFLYFAPETFKPSLNLSDYPFLNILCDKNELRRALDGMGDDDKEADAKEPEHDHIDDKNDCEVGVEYRVHDPDIHWKQMKPVLREC</sequence>
<feature type="compositionally biased region" description="Basic and acidic residues" evidence="1">
    <location>
        <begin position="83"/>
        <end position="95"/>
    </location>
</feature>
<comment type="caution">
    <text evidence="2">The sequence shown here is derived from an EMBL/GenBank/DDBJ whole genome shotgun (WGS) entry which is preliminary data.</text>
</comment>
<proteinExistence type="predicted"/>
<dbReference type="Proteomes" id="UP001157418">
    <property type="component" value="Unassembled WGS sequence"/>
</dbReference>
<protein>
    <submittedName>
        <fullName evidence="2">Uncharacterized protein</fullName>
    </submittedName>
</protein>
<accession>A0AAU9N7E8</accession>